<feature type="compositionally biased region" description="Polar residues" evidence="1">
    <location>
        <begin position="199"/>
        <end position="209"/>
    </location>
</feature>
<feature type="region of interest" description="Disordered" evidence="1">
    <location>
        <begin position="63"/>
        <end position="137"/>
    </location>
</feature>
<gene>
    <name evidence="3" type="ORF">CHILSU_LOCUS7087</name>
</gene>
<evidence type="ECO:0000259" key="2">
    <source>
        <dbReference type="Pfam" id="PF25273"/>
    </source>
</evidence>
<sequence length="775" mass="89602">MPPAPNIICDKQMLVPHFLLTTGKTTVSLVPDYDSEGTLSENEITNANDCNIEPGVLAPKNYIKRSSSSSSSSSTSSSSSSTSSSSSSSSSSEPSNQKNGLQPEGRTQSPSNSPTCSEPERRIRQRKNNESVANYNISPIYTDQSDIDLSDDDPTIDFDKLLDKPSRRRNLLFDQPTPYSSDSDCSTEQNDQRGRKLSRNVNKWQQNTSKRMRNKGESYVSMSKSRKTIPARYIKDTCTEKCKFKCVVNINVECRYKIFSDFWNLGNIITQRAYIRTCMSDVTPKYKYTNTENPRRPNKAFYFTINDERIRVCKTFFKNTLSVSERMVYTVQSKMNEGFMMEDLRGRHNNHKKLNPQLIQDIKTHIDMIPKIESHYVRASTSKQYIGGDKAIKDLYNDFVTKQTETNRERGNYMAYYKIFTKEFNLGFFQPKKDQCDLCVSYNNSNTIEKQLLEVKYLKHLEEKTLSRSEKEADRQNITKDSKVVIYDLEAVLQCPRGDTSAFYYKSKLNSYNLTLTELEKREKKAYDNVHCYFWTEVDAKRGANEIGSCVWEYLKTVCAEDASLKQIIFYSDNCCGQNKNKYITSLYLYAVNYLNISSITHKFLIRGHTQNEADSVHSLIEREVKKNLRSGPIYCPDQYVALIKNAKKSKPAINVHELTFESFVNLKALQEEWGYNFTIDKEGNSVNWNDIKVLKMIKSEPLSFYYKTSYSDTIFKEVDVRNKRKKMLPISDISLTNAYNERQQLSDNKKRDLKELITNKLIPSFYTNFYNSII</sequence>
<protein>
    <recommendedName>
        <fullName evidence="2">DUF7869 domain-containing protein</fullName>
    </recommendedName>
</protein>
<keyword evidence="4" id="KW-1185">Reference proteome</keyword>
<dbReference type="EMBL" id="OU963919">
    <property type="protein sequence ID" value="CAH0403799.1"/>
    <property type="molecule type" value="Genomic_DNA"/>
</dbReference>
<feature type="domain" description="DUF7869" evidence="2">
    <location>
        <begin position="532"/>
        <end position="658"/>
    </location>
</feature>
<feature type="compositionally biased region" description="Low complexity" evidence="1">
    <location>
        <begin position="66"/>
        <end position="92"/>
    </location>
</feature>
<evidence type="ECO:0000313" key="3">
    <source>
        <dbReference type="EMBL" id="CAH0403799.1"/>
    </source>
</evidence>
<feature type="compositionally biased region" description="Polar residues" evidence="1">
    <location>
        <begin position="93"/>
        <end position="116"/>
    </location>
</feature>
<dbReference type="PANTHER" id="PTHR10773">
    <property type="entry name" value="DNA-DIRECTED RNA POLYMERASES I, II, AND III SUBUNIT RPABC2"/>
    <property type="match status" value="1"/>
</dbReference>
<feature type="region of interest" description="Disordered" evidence="1">
    <location>
        <begin position="169"/>
        <end position="221"/>
    </location>
</feature>
<dbReference type="InterPro" id="IPR057191">
    <property type="entry name" value="DUF7869"/>
</dbReference>
<organism evidence="3 4">
    <name type="scientific">Chilo suppressalis</name>
    <name type="common">Asiatic rice borer moth</name>
    <dbReference type="NCBI Taxonomy" id="168631"/>
    <lineage>
        <taxon>Eukaryota</taxon>
        <taxon>Metazoa</taxon>
        <taxon>Ecdysozoa</taxon>
        <taxon>Arthropoda</taxon>
        <taxon>Hexapoda</taxon>
        <taxon>Insecta</taxon>
        <taxon>Pterygota</taxon>
        <taxon>Neoptera</taxon>
        <taxon>Endopterygota</taxon>
        <taxon>Lepidoptera</taxon>
        <taxon>Glossata</taxon>
        <taxon>Ditrysia</taxon>
        <taxon>Pyraloidea</taxon>
        <taxon>Crambidae</taxon>
        <taxon>Crambinae</taxon>
        <taxon>Chilo</taxon>
    </lineage>
</organism>
<proteinExistence type="predicted"/>
<accession>A0ABN8B692</accession>
<evidence type="ECO:0000256" key="1">
    <source>
        <dbReference type="SAM" id="MobiDB-lite"/>
    </source>
</evidence>
<dbReference type="Proteomes" id="UP001153292">
    <property type="component" value="Chromosome 26"/>
</dbReference>
<dbReference type="PANTHER" id="PTHR10773:SF19">
    <property type="match status" value="1"/>
</dbReference>
<dbReference type="Pfam" id="PF25273">
    <property type="entry name" value="DUF7869"/>
    <property type="match status" value="1"/>
</dbReference>
<name>A0ABN8B692_CHISP</name>
<feature type="compositionally biased region" description="Polar residues" evidence="1">
    <location>
        <begin position="177"/>
        <end position="189"/>
    </location>
</feature>
<evidence type="ECO:0000313" key="4">
    <source>
        <dbReference type="Proteomes" id="UP001153292"/>
    </source>
</evidence>
<reference evidence="3" key="1">
    <citation type="submission" date="2021-12" db="EMBL/GenBank/DDBJ databases">
        <authorList>
            <person name="King R."/>
        </authorList>
    </citation>
    <scope>NUCLEOTIDE SEQUENCE</scope>
</reference>